<protein>
    <recommendedName>
        <fullName evidence="3">YopX protein domain-containing protein</fullName>
    </recommendedName>
</protein>
<organism evidence="1 2">
    <name type="scientific">Paenibacillus puldeungensis</name>
    <dbReference type="NCBI Taxonomy" id="696536"/>
    <lineage>
        <taxon>Bacteria</taxon>
        <taxon>Bacillati</taxon>
        <taxon>Bacillota</taxon>
        <taxon>Bacilli</taxon>
        <taxon>Bacillales</taxon>
        <taxon>Paenibacillaceae</taxon>
        <taxon>Paenibacillus</taxon>
    </lineage>
</organism>
<evidence type="ECO:0008006" key="3">
    <source>
        <dbReference type="Google" id="ProtNLM"/>
    </source>
</evidence>
<name>A0ABW3S5P6_9BACL</name>
<dbReference type="RefSeq" id="WP_379321925.1">
    <property type="nucleotide sequence ID" value="NZ_JBHTLM010000033.1"/>
</dbReference>
<evidence type="ECO:0000313" key="1">
    <source>
        <dbReference type="EMBL" id="MFD1179500.1"/>
    </source>
</evidence>
<gene>
    <name evidence="1" type="ORF">ACFQ3W_24830</name>
</gene>
<comment type="caution">
    <text evidence="1">The sequence shown here is derived from an EMBL/GenBank/DDBJ whole genome shotgun (WGS) entry which is preliminary data.</text>
</comment>
<evidence type="ECO:0000313" key="2">
    <source>
        <dbReference type="Proteomes" id="UP001597262"/>
    </source>
</evidence>
<reference evidence="2" key="1">
    <citation type="journal article" date="2019" name="Int. J. Syst. Evol. Microbiol.">
        <title>The Global Catalogue of Microorganisms (GCM) 10K type strain sequencing project: providing services to taxonomists for standard genome sequencing and annotation.</title>
        <authorList>
            <consortium name="The Broad Institute Genomics Platform"/>
            <consortium name="The Broad Institute Genome Sequencing Center for Infectious Disease"/>
            <person name="Wu L."/>
            <person name="Ma J."/>
        </authorList>
    </citation>
    <scope>NUCLEOTIDE SEQUENCE [LARGE SCALE GENOMIC DNA]</scope>
    <source>
        <strain evidence="2">CCUG 59189</strain>
    </source>
</reference>
<proteinExistence type="predicted"/>
<dbReference type="EMBL" id="JBHTLM010000033">
    <property type="protein sequence ID" value="MFD1179500.1"/>
    <property type="molecule type" value="Genomic_DNA"/>
</dbReference>
<sequence length="117" mass="13534">MKCYLTQNKDGEYQELVFAEKRSQAILQSEAYQWDGEYINVQATRKPEYDKYAEQGYVPKQVLLNDGWWFECYGRKAFGRCCKALTLEDSPLVVNEHVYCGKECLENAGSEKVIVEG</sequence>
<dbReference type="Proteomes" id="UP001597262">
    <property type="component" value="Unassembled WGS sequence"/>
</dbReference>
<keyword evidence="2" id="KW-1185">Reference proteome</keyword>
<accession>A0ABW3S5P6</accession>